<reference evidence="5 6" key="1">
    <citation type="submission" date="2023-09" db="EMBL/GenBank/DDBJ databases">
        <title>Streptomyces sp. nov.: A antagonism against Alternaria gaisen Producing Streptochlin, Isolated from Tamarix root soil.</title>
        <authorList>
            <person name="Chen Y."/>
        </authorList>
    </citation>
    <scope>NUCLEOTIDE SEQUENCE [LARGE SCALE GENOMIC DNA]</scope>
    <source>
        <strain evidence="5 6">TRM76323</strain>
    </source>
</reference>
<dbReference type="CDD" id="cd19531">
    <property type="entry name" value="LCL_NRPS-like"/>
    <property type="match status" value="1"/>
</dbReference>
<feature type="region of interest" description="Disordered" evidence="1">
    <location>
        <begin position="1"/>
        <end position="21"/>
    </location>
</feature>
<sequence length="1005" mass="109955">MNDTSEPVATPTGITQRPAGAGAPLSFAQQRLWFLDQLGLDGTAYHPPYALRLPGPVDLDVATRAFQALVRRHETLRTTFTSADGGPVQTIASADGYAWEPRRVDLRAADDAEEQVRQLAAQQAQAPFDLARGPLLRVTLVALAEQETVALINLHPTLGDDGSMTVLTDEVGRLYEAFLAGGVDPLPPLAVQYADYAHWQRVRFTEGTADREARQGLAHWRERLRGELPTLRVPTDRNRSRPPVRTYAAGTRSFTLSADLTAGLKQVAEHADASLFVTLLAGYSALLHRYSGQDDIVVGTPVAGRDRPETASLIGRLANALALRVDLTGDPTFRELLSRTRQVCRADFAHQDVPFERVVEEVRQERDPGRAPLFRTMLSLHTAARTAPGPRTGPFNGENRATAMYDLCLRVVDEGRLLRCDWGFDVDLFVDATVERMAGHFERLLAGAVADPDLPLSRLPLLSEPERTEVLTRDNLISVEVSPDLCVHHLFEEHARATPDAVAVVDGEDRISYRELDRRAGIIAARLRALGVGPESRVGLCAPRCPDSVAALLGILRAGGAYVPLDPDHPVDRLRYVLSDASVRLLLTRHDVAAAIPGLTDGLSVGHFDDWLAEGVDAAEAGPSAAARAPYAEPNADNLAFLVYTSGSTGRAKGAMLTHGALMSAFRSWERVYHLGTVVHRHLQAANIGFDVFTGDMVRALCSGGTLVLCDRETLLDPARLYALLQRERIDFADLVPVVVRRLSAYVADQGRLLDNFKVLAVGADIWFMRDYWDLAKLCPPGTRLVNSYGITESTVDSGLFETPMPERGDEEPVPIGRPLPNTEFYVLDSRLQPVPVGVNGTLYIGGLALARGYVGRPALTAERFLAHPFSDRPGARLYNTGDLARMLPTGDVEVLGRVDRQVKLRGFRIELEEVESVLGQHPDVQAAAVIVREDTPGDRRLAGYVEPRPGFNPDPVALRKYLRTQLPYYMVPSTITLLQRMPLNANGKHDRKALPAPVPVANTV</sequence>
<organism evidence="5 6">
    <name type="scientific">Streptomyces tamarix</name>
    <dbReference type="NCBI Taxonomy" id="3078565"/>
    <lineage>
        <taxon>Bacteria</taxon>
        <taxon>Bacillati</taxon>
        <taxon>Actinomycetota</taxon>
        <taxon>Actinomycetes</taxon>
        <taxon>Kitasatosporales</taxon>
        <taxon>Streptomycetaceae</taxon>
        <taxon>Streptomyces</taxon>
    </lineage>
</organism>
<dbReference type="CDD" id="cd05930">
    <property type="entry name" value="A_NRPS"/>
    <property type="match status" value="1"/>
</dbReference>
<dbReference type="EMBL" id="JAWCTQ010000027">
    <property type="protein sequence ID" value="MDT9684479.1"/>
    <property type="molecule type" value="Genomic_DNA"/>
</dbReference>
<accession>A0ABU3QNZ6</accession>
<feature type="domain" description="Condensation" evidence="3">
    <location>
        <begin position="23"/>
        <end position="469"/>
    </location>
</feature>
<dbReference type="InterPro" id="IPR000873">
    <property type="entry name" value="AMP-dep_synth/lig_dom"/>
</dbReference>
<feature type="domain" description="AMP-binding enzyme C-terminal" evidence="4">
    <location>
        <begin position="914"/>
        <end position="989"/>
    </location>
</feature>
<dbReference type="InterPro" id="IPR025110">
    <property type="entry name" value="AMP-bd_C"/>
</dbReference>
<name>A0ABU3QNZ6_9ACTN</name>
<dbReference type="PANTHER" id="PTHR45527:SF1">
    <property type="entry name" value="FATTY ACID SYNTHASE"/>
    <property type="match status" value="1"/>
</dbReference>
<dbReference type="SUPFAM" id="SSF56801">
    <property type="entry name" value="Acetyl-CoA synthetase-like"/>
    <property type="match status" value="1"/>
</dbReference>
<keyword evidence="6" id="KW-1185">Reference proteome</keyword>
<dbReference type="Gene3D" id="3.30.559.10">
    <property type="entry name" value="Chloramphenicol acetyltransferase-like domain"/>
    <property type="match status" value="1"/>
</dbReference>
<dbReference type="Proteomes" id="UP001250181">
    <property type="component" value="Unassembled WGS sequence"/>
</dbReference>
<dbReference type="RefSeq" id="WP_315879535.1">
    <property type="nucleotide sequence ID" value="NZ_JAWCTQ010000027.1"/>
</dbReference>
<dbReference type="PROSITE" id="PS00455">
    <property type="entry name" value="AMP_BINDING"/>
    <property type="match status" value="1"/>
</dbReference>
<evidence type="ECO:0000313" key="5">
    <source>
        <dbReference type="EMBL" id="MDT9684479.1"/>
    </source>
</evidence>
<feature type="domain" description="AMP-dependent synthetase/ligase" evidence="2">
    <location>
        <begin position="491"/>
        <end position="854"/>
    </location>
</feature>
<proteinExistence type="predicted"/>
<dbReference type="InterPro" id="IPR001242">
    <property type="entry name" value="Condensation_dom"/>
</dbReference>
<dbReference type="Pfam" id="PF00501">
    <property type="entry name" value="AMP-binding"/>
    <property type="match status" value="1"/>
</dbReference>
<evidence type="ECO:0000313" key="6">
    <source>
        <dbReference type="Proteomes" id="UP001250181"/>
    </source>
</evidence>
<gene>
    <name evidence="5" type="ORF">RND61_20820</name>
</gene>
<evidence type="ECO:0000256" key="1">
    <source>
        <dbReference type="SAM" id="MobiDB-lite"/>
    </source>
</evidence>
<dbReference type="InterPro" id="IPR010071">
    <property type="entry name" value="AA_adenyl_dom"/>
</dbReference>
<dbReference type="InterPro" id="IPR020845">
    <property type="entry name" value="AMP-binding_CS"/>
</dbReference>
<protein>
    <submittedName>
        <fullName evidence="5">Amino acid adenylation domain-containing protein</fullName>
    </submittedName>
</protein>
<evidence type="ECO:0000259" key="3">
    <source>
        <dbReference type="Pfam" id="PF00668"/>
    </source>
</evidence>
<dbReference type="Gene3D" id="3.40.50.980">
    <property type="match status" value="2"/>
</dbReference>
<dbReference type="Gene3D" id="3.30.559.30">
    <property type="entry name" value="Nonribosomal peptide synthetase, condensation domain"/>
    <property type="match status" value="1"/>
</dbReference>
<evidence type="ECO:0000259" key="4">
    <source>
        <dbReference type="Pfam" id="PF13193"/>
    </source>
</evidence>
<feature type="compositionally biased region" description="Polar residues" evidence="1">
    <location>
        <begin position="1"/>
        <end position="15"/>
    </location>
</feature>
<comment type="caution">
    <text evidence="5">The sequence shown here is derived from an EMBL/GenBank/DDBJ whole genome shotgun (WGS) entry which is preliminary data.</text>
</comment>
<dbReference type="Gene3D" id="3.30.300.30">
    <property type="match status" value="1"/>
</dbReference>
<dbReference type="PANTHER" id="PTHR45527">
    <property type="entry name" value="NONRIBOSOMAL PEPTIDE SYNTHETASE"/>
    <property type="match status" value="1"/>
</dbReference>
<dbReference type="SUPFAM" id="SSF52777">
    <property type="entry name" value="CoA-dependent acyltransferases"/>
    <property type="match status" value="2"/>
</dbReference>
<dbReference type="Pfam" id="PF13193">
    <property type="entry name" value="AMP-binding_C"/>
    <property type="match status" value="1"/>
</dbReference>
<dbReference type="NCBIfam" id="TIGR01733">
    <property type="entry name" value="AA-adenyl-dom"/>
    <property type="match status" value="1"/>
</dbReference>
<dbReference type="Pfam" id="PF00668">
    <property type="entry name" value="Condensation"/>
    <property type="match status" value="1"/>
</dbReference>
<dbReference type="InterPro" id="IPR023213">
    <property type="entry name" value="CAT-like_dom_sf"/>
</dbReference>
<evidence type="ECO:0000259" key="2">
    <source>
        <dbReference type="Pfam" id="PF00501"/>
    </source>
</evidence>
<dbReference type="InterPro" id="IPR045851">
    <property type="entry name" value="AMP-bd_C_sf"/>
</dbReference>
<dbReference type="Gene3D" id="2.30.38.10">
    <property type="entry name" value="Luciferase, Domain 3"/>
    <property type="match status" value="1"/>
</dbReference>